<dbReference type="InterPro" id="IPR036388">
    <property type="entry name" value="WH-like_DNA-bd_sf"/>
</dbReference>
<dbReference type="Proteomes" id="UP000245166">
    <property type="component" value="Unassembled WGS sequence"/>
</dbReference>
<dbReference type="PROSITE" id="PS01117">
    <property type="entry name" value="HTH_MARR_1"/>
    <property type="match status" value="1"/>
</dbReference>
<evidence type="ECO:0000313" key="6">
    <source>
        <dbReference type="Proteomes" id="UP000245166"/>
    </source>
</evidence>
<sequence length="160" mass="17542">MTSRAAATRAWSELLRTSTLLMRRYETQGDFGDLAPREYDVLLSLAESDGDEARLGQLAQSSSLPQPSMSRIVERLERRELVSRCPTPDDGRGVLVRLTDAGRAVQRDVARRHVRSITEAMSAGLDDAEVRTLAALLRKVRAANSTGPSTTTDATTKDAR</sequence>
<dbReference type="OrthoDB" id="3178168at2"/>
<proteinExistence type="predicted"/>
<name>A0A2U1ZR25_9MICO</name>
<dbReference type="PANTHER" id="PTHR33164:SF104">
    <property type="entry name" value="TRANSCRIPTIONAL REGULATORY PROTEIN"/>
    <property type="match status" value="1"/>
</dbReference>
<keyword evidence="2" id="KW-0238">DNA-binding</keyword>
<evidence type="ECO:0000313" key="5">
    <source>
        <dbReference type="EMBL" id="PWD49454.1"/>
    </source>
</evidence>
<keyword evidence="1" id="KW-0805">Transcription regulation</keyword>
<dbReference type="InterPro" id="IPR023187">
    <property type="entry name" value="Tscrpt_reg_MarR-type_CS"/>
</dbReference>
<organism evidence="5 6">
    <name type="scientific">Serinibacter arcticus</name>
    <dbReference type="NCBI Taxonomy" id="1655435"/>
    <lineage>
        <taxon>Bacteria</taxon>
        <taxon>Bacillati</taxon>
        <taxon>Actinomycetota</taxon>
        <taxon>Actinomycetes</taxon>
        <taxon>Micrococcales</taxon>
        <taxon>Beutenbergiaceae</taxon>
        <taxon>Serinibacter</taxon>
    </lineage>
</organism>
<dbReference type="PRINTS" id="PR00598">
    <property type="entry name" value="HTHMARR"/>
</dbReference>
<dbReference type="AlphaFoldDB" id="A0A2U1ZR25"/>
<dbReference type="SUPFAM" id="SSF46785">
    <property type="entry name" value="Winged helix' DNA-binding domain"/>
    <property type="match status" value="1"/>
</dbReference>
<dbReference type="InterPro" id="IPR000835">
    <property type="entry name" value="HTH_MarR-typ"/>
</dbReference>
<keyword evidence="6" id="KW-1185">Reference proteome</keyword>
<comment type="caution">
    <text evidence="5">The sequence shown here is derived from an EMBL/GenBank/DDBJ whole genome shotgun (WGS) entry which is preliminary data.</text>
</comment>
<gene>
    <name evidence="5" type="ORF">C8046_00685</name>
</gene>
<dbReference type="PANTHER" id="PTHR33164">
    <property type="entry name" value="TRANSCRIPTIONAL REGULATOR, MARR FAMILY"/>
    <property type="match status" value="1"/>
</dbReference>
<dbReference type="GO" id="GO:0006950">
    <property type="term" value="P:response to stress"/>
    <property type="evidence" value="ECO:0007669"/>
    <property type="project" value="TreeGrafter"/>
</dbReference>
<dbReference type="InterPro" id="IPR036390">
    <property type="entry name" value="WH_DNA-bd_sf"/>
</dbReference>
<dbReference type="EMBL" id="PYHR01000002">
    <property type="protein sequence ID" value="PWD49454.1"/>
    <property type="molecule type" value="Genomic_DNA"/>
</dbReference>
<evidence type="ECO:0000256" key="2">
    <source>
        <dbReference type="ARBA" id="ARBA00023125"/>
    </source>
</evidence>
<reference evidence="5 6" key="1">
    <citation type="submission" date="2018-03" db="EMBL/GenBank/DDBJ databases">
        <title>Genome assembly of novel Miniimonas species PCH200.</title>
        <authorList>
            <person name="Thakur V."/>
            <person name="Kumar V."/>
            <person name="Singh D."/>
        </authorList>
    </citation>
    <scope>NUCLEOTIDE SEQUENCE [LARGE SCALE GENOMIC DNA]</scope>
    <source>
        <strain evidence="5 6">PCH200</strain>
    </source>
</reference>
<evidence type="ECO:0000256" key="1">
    <source>
        <dbReference type="ARBA" id="ARBA00023015"/>
    </source>
</evidence>
<dbReference type="Pfam" id="PF12802">
    <property type="entry name" value="MarR_2"/>
    <property type="match status" value="1"/>
</dbReference>
<dbReference type="RefSeq" id="WP_109227837.1">
    <property type="nucleotide sequence ID" value="NZ_PYHR01000002.1"/>
</dbReference>
<feature type="domain" description="HTH marR-type" evidence="4">
    <location>
        <begin position="7"/>
        <end position="142"/>
    </location>
</feature>
<protein>
    <submittedName>
        <fullName evidence="5">MarR family transcriptional regulator</fullName>
    </submittedName>
</protein>
<dbReference type="InterPro" id="IPR039422">
    <property type="entry name" value="MarR/SlyA-like"/>
</dbReference>
<keyword evidence="3" id="KW-0804">Transcription</keyword>
<evidence type="ECO:0000256" key="3">
    <source>
        <dbReference type="ARBA" id="ARBA00023163"/>
    </source>
</evidence>
<accession>A0A2U1ZR25</accession>
<evidence type="ECO:0000259" key="4">
    <source>
        <dbReference type="PROSITE" id="PS50995"/>
    </source>
</evidence>
<dbReference type="GO" id="GO:0003700">
    <property type="term" value="F:DNA-binding transcription factor activity"/>
    <property type="evidence" value="ECO:0007669"/>
    <property type="project" value="InterPro"/>
</dbReference>
<dbReference type="GO" id="GO:0003677">
    <property type="term" value="F:DNA binding"/>
    <property type="evidence" value="ECO:0007669"/>
    <property type="project" value="UniProtKB-KW"/>
</dbReference>
<dbReference type="PROSITE" id="PS50995">
    <property type="entry name" value="HTH_MARR_2"/>
    <property type="match status" value="1"/>
</dbReference>
<dbReference type="SMART" id="SM00347">
    <property type="entry name" value="HTH_MARR"/>
    <property type="match status" value="1"/>
</dbReference>
<dbReference type="Gene3D" id="1.10.10.10">
    <property type="entry name" value="Winged helix-like DNA-binding domain superfamily/Winged helix DNA-binding domain"/>
    <property type="match status" value="1"/>
</dbReference>